<reference evidence="4" key="1">
    <citation type="submission" date="2012-05" db="EMBL/GenBank/DDBJ databases">
        <authorList>
            <person name="Krishnakumar V."/>
            <person name="Cheung F."/>
            <person name="Xiao Y."/>
            <person name="Chan A."/>
            <person name="Moskal W.A."/>
            <person name="Town C.D."/>
        </authorList>
    </citation>
    <scope>NUCLEOTIDE SEQUENCE</scope>
</reference>
<sequence>MASSFVKLDDSPMFQKQLFSIEETADELKDRCQNLFKGCKKFMTAIGEAYNGELAFADSLEAFGGGHDDPVSVSIGGPVISKFITALRELATFKELLRSQVSP</sequence>
<keyword evidence="1" id="KW-0479">Metal-binding</keyword>
<dbReference type="GO" id="GO:0005096">
    <property type="term" value="F:GTPase activator activity"/>
    <property type="evidence" value="ECO:0007669"/>
    <property type="project" value="InterPro"/>
</dbReference>
<evidence type="ECO:0000256" key="1">
    <source>
        <dbReference type="ARBA" id="ARBA00022723"/>
    </source>
</evidence>
<dbReference type="Gene3D" id="1.20.1270.60">
    <property type="entry name" value="Arfaptin homology (AH) domain/BAR domain"/>
    <property type="match status" value="1"/>
</dbReference>
<dbReference type="InterPro" id="IPR045258">
    <property type="entry name" value="ACAP1/2/3-like"/>
</dbReference>
<accession>I3SM99</accession>
<dbReference type="ExpressionAtlas" id="I3SM99">
    <property type="expression patterns" value="differential"/>
</dbReference>
<organism evidence="4">
    <name type="scientific">Medicago truncatula</name>
    <name type="common">Barrel medic</name>
    <name type="synonym">Medicago tribuloides</name>
    <dbReference type="NCBI Taxonomy" id="3880"/>
    <lineage>
        <taxon>Eukaryota</taxon>
        <taxon>Viridiplantae</taxon>
        <taxon>Streptophyta</taxon>
        <taxon>Embryophyta</taxon>
        <taxon>Tracheophyta</taxon>
        <taxon>Spermatophyta</taxon>
        <taxon>Magnoliopsida</taxon>
        <taxon>eudicotyledons</taxon>
        <taxon>Gunneridae</taxon>
        <taxon>Pentapetalae</taxon>
        <taxon>rosids</taxon>
        <taxon>fabids</taxon>
        <taxon>Fabales</taxon>
        <taxon>Fabaceae</taxon>
        <taxon>Papilionoideae</taxon>
        <taxon>50 kb inversion clade</taxon>
        <taxon>NPAAA clade</taxon>
        <taxon>Hologalegina</taxon>
        <taxon>IRL clade</taxon>
        <taxon>Trifolieae</taxon>
        <taxon>Medicago</taxon>
    </lineage>
</organism>
<dbReference type="InterPro" id="IPR004148">
    <property type="entry name" value="BAR_dom"/>
</dbReference>
<proteinExistence type="evidence at transcript level"/>
<dbReference type="InterPro" id="IPR027267">
    <property type="entry name" value="AH/BAR_dom_sf"/>
</dbReference>
<dbReference type="AlphaFoldDB" id="I3SM99"/>
<dbReference type="GO" id="GO:0046872">
    <property type="term" value="F:metal ion binding"/>
    <property type="evidence" value="ECO:0007669"/>
    <property type="project" value="UniProtKB-KW"/>
</dbReference>
<dbReference type="Pfam" id="PF16746">
    <property type="entry name" value="BAR_3"/>
    <property type="match status" value="1"/>
</dbReference>
<dbReference type="GO" id="GO:0005737">
    <property type="term" value="C:cytoplasm"/>
    <property type="evidence" value="ECO:0007669"/>
    <property type="project" value="InterPro"/>
</dbReference>
<name>I3SM99_MEDTR</name>
<evidence type="ECO:0000313" key="4">
    <source>
        <dbReference type="EMBL" id="AFK41391.1"/>
    </source>
</evidence>
<dbReference type="PANTHER" id="PTHR23180:SF244">
    <property type="entry name" value="ADP-RIBOSYLATION FACTOR GTPASE-ACTIVATING PROTEIN AGD2"/>
    <property type="match status" value="1"/>
</dbReference>
<keyword evidence="2" id="KW-0862">Zinc</keyword>
<dbReference type="SUPFAM" id="SSF103657">
    <property type="entry name" value="BAR/IMD domain-like"/>
    <property type="match status" value="1"/>
</dbReference>
<evidence type="ECO:0000259" key="3">
    <source>
        <dbReference type="Pfam" id="PF16746"/>
    </source>
</evidence>
<evidence type="ECO:0000256" key="2">
    <source>
        <dbReference type="ARBA" id="ARBA00022833"/>
    </source>
</evidence>
<dbReference type="PANTHER" id="PTHR23180">
    <property type="entry name" value="CENTAURIN/ARF"/>
    <property type="match status" value="1"/>
</dbReference>
<feature type="domain" description="BAR" evidence="3">
    <location>
        <begin position="8"/>
        <end position="101"/>
    </location>
</feature>
<dbReference type="EMBL" id="BT141597">
    <property type="protein sequence ID" value="AFK41391.1"/>
    <property type="molecule type" value="mRNA"/>
</dbReference>
<protein>
    <recommendedName>
        <fullName evidence="3">BAR domain-containing protein</fullName>
    </recommendedName>
</protein>